<proteinExistence type="predicted"/>
<accession>A0A917K3E7</accession>
<feature type="compositionally biased region" description="Gly residues" evidence="1">
    <location>
        <begin position="77"/>
        <end position="90"/>
    </location>
</feature>
<organism evidence="2 3">
    <name type="scientific">Streptomyces brasiliensis</name>
    <dbReference type="NCBI Taxonomy" id="1954"/>
    <lineage>
        <taxon>Bacteria</taxon>
        <taxon>Bacillati</taxon>
        <taxon>Actinomycetota</taxon>
        <taxon>Actinomycetes</taxon>
        <taxon>Kitasatosporales</taxon>
        <taxon>Streptomycetaceae</taxon>
        <taxon>Streptomyces</taxon>
    </lineage>
</organism>
<dbReference type="RefSeq" id="WP_189309056.1">
    <property type="nucleotide sequence ID" value="NZ_BMQA01000001.1"/>
</dbReference>
<dbReference type="AlphaFoldDB" id="A0A917K3E7"/>
<feature type="compositionally biased region" description="Low complexity" evidence="1">
    <location>
        <begin position="9"/>
        <end position="19"/>
    </location>
</feature>
<feature type="region of interest" description="Disordered" evidence="1">
    <location>
        <begin position="71"/>
        <end position="120"/>
    </location>
</feature>
<evidence type="ECO:0000256" key="1">
    <source>
        <dbReference type="SAM" id="MobiDB-lite"/>
    </source>
</evidence>
<name>A0A917K3E7_9ACTN</name>
<feature type="compositionally biased region" description="Low complexity" evidence="1">
    <location>
        <begin position="91"/>
        <end position="120"/>
    </location>
</feature>
<evidence type="ECO:0008006" key="4">
    <source>
        <dbReference type="Google" id="ProtNLM"/>
    </source>
</evidence>
<comment type="caution">
    <text evidence="2">The sequence shown here is derived from an EMBL/GenBank/DDBJ whole genome shotgun (WGS) entry which is preliminary data.</text>
</comment>
<gene>
    <name evidence="2" type="ORF">GCM10010121_002470</name>
</gene>
<protein>
    <recommendedName>
        <fullName evidence="4">3-methyl-2-oxobutanoate hydroxymethyltransferase</fullName>
    </recommendedName>
</protein>
<reference evidence="2" key="2">
    <citation type="submission" date="2020-09" db="EMBL/GenBank/DDBJ databases">
        <authorList>
            <person name="Sun Q."/>
            <person name="Ohkuma M."/>
        </authorList>
    </citation>
    <scope>NUCLEOTIDE SEQUENCE</scope>
    <source>
        <strain evidence="2">JCM 3086</strain>
    </source>
</reference>
<feature type="region of interest" description="Disordered" evidence="1">
    <location>
        <begin position="1"/>
        <end position="20"/>
    </location>
</feature>
<keyword evidence="3" id="KW-1185">Reference proteome</keyword>
<evidence type="ECO:0000313" key="3">
    <source>
        <dbReference type="Proteomes" id="UP000657574"/>
    </source>
</evidence>
<dbReference type="Proteomes" id="UP000657574">
    <property type="component" value="Unassembled WGS sequence"/>
</dbReference>
<dbReference type="EMBL" id="BMQA01000001">
    <property type="protein sequence ID" value="GGI95537.1"/>
    <property type="molecule type" value="Genomic_DNA"/>
</dbReference>
<reference evidence="2" key="1">
    <citation type="journal article" date="2014" name="Int. J. Syst. Evol. Microbiol.">
        <title>Complete genome sequence of Corynebacterium casei LMG S-19264T (=DSM 44701T), isolated from a smear-ripened cheese.</title>
        <authorList>
            <consortium name="US DOE Joint Genome Institute (JGI-PGF)"/>
            <person name="Walter F."/>
            <person name="Albersmeier A."/>
            <person name="Kalinowski J."/>
            <person name="Ruckert C."/>
        </authorList>
    </citation>
    <scope>NUCLEOTIDE SEQUENCE</scope>
    <source>
        <strain evidence="2">JCM 3086</strain>
    </source>
</reference>
<sequence>MTTATRQLSESARAASASESRYRIDVPIAPARAARVIALDERAAAVARHLAERPWAHARFFTADRPFGPEGRLRRLAGGGAAGGRPGAGGSEPPSESGAMAPGEMPAAPPGWVAAAPPDTVPDVPLDEALTGSDVVVVLATEDGGRDVAAAIGRFCGRRGITTAGVVLGDGFEADDAVAALRPYARVLLLSADESDAFELLTALRV</sequence>
<evidence type="ECO:0000313" key="2">
    <source>
        <dbReference type="EMBL" id="GGI95537.1"/>
    </source>
</evidence>